<keyword evidence="1" id="KW-0813">Transport</keyword>
<evidence type="ECO:0000259" key="5">
    <source>
        <dbReference type="PROSITE" id="PS50893"/>
    </source>
</evidence>
<evidence type="ECO:0000256" key="1">
    <source>
        <dbReference type="ARBA" id="ARBA00022448"/>
    </source>
</evidence>
<sequence length="280" mass="30482">MKANTSTRDVPARNTPAATNTTPAIQPAVQHNASPAKTLVIDVHNLERVYQTGTSCFYALKGVNLQVYQGEFLCIMGPSGSGKSTLMNILGCLDTPTAGKYVLEGVNVSALSDDELAQLRAERLGFVFQSFNLLPRTTVLNNVCLPLVYSHVPRNERLERAVNALCAVSLGEEYYNHKSNELSGGQMQRVAIARALVNNPAVIFADEPTGNLDSATSQLVLSTFKALKDQGKTIILITHDPQVASWADRVVHIRDGHLLTDQQEAQIKKQLASHTFTRNG</sequence>
<feature type="region of interest" description="Disordered" evidence="4">
    <location>
        <begin position="1"/>
        <end position="21"/>
    </location>
</feature>
<dbReference type="GO" id="GO:0005524">
    <property type="term" value="F:ATP binding"/>
    <property type="evidence" value="ECO:0007669"/>
    <property type="project" value="UniProtKB-KW"/>
</dbReference>
<evidence type="ECO:0000313" key="7">
    <source>
        <dbReference type="Proteomes" id="UP000004431"/>
    </source>
</evidence>
<dbReference type="EMBL" id="AEDQ01000017">
    <property type="protein sequence ID" value="EFL44288.1"/>
    <property type="molecule type" value="Genomic_DNA"/>
</dbReference>
<proteinExistence type="predicted"/>
<evidence type="ECO:0000256" key="2">
    <source>
        <dbReference type="ARBA" id="ARBA00022741"/>
    </source>
</evidence>
<keyword evidence="7" id="KW-1185">Reference proteome</keyword>
<dbReference type="InterPro" id="IPR003439">
    <property type="entry name" value="ABC_transporter-like_ATP-bd"/>
</dbReference>
<dbReference type="InterPro" id="IPR015854">
    <property type="entry name" value="ABC_transpr_LolD-like"/>
</dbReference>
<dbReference type="PANTHER" id="PTHR24220">
    <property type="entry name" value="IMPORT ATP-BINDING PROTEIN"/>
    <property type="match status" value="1"/>
</dbReference>
<dbReference type="SMART" id="SM00382">
    <property type="entry name" value="AAA"/>
    <property type="match status" value="1"/>
</dbReference>
<gene>
    <name evidence="6" type="ORF">HMPREF9248_1027</name>
</gene>
<dbReference type="InterPro" id="IPR027417">
    <property type="entry name" value="P-loop_NTPase"/>
</dbReference>
<keyword evidence="3 6" id="KW-0067">ATP-binding</keyword>
<dbReference type="Gene3D" id="3.40.50.300">
    <property type="entry name" value="P-loop containing nucleotide triphosphate hydrolases"/>
    <property type="match status" value="1"/>
</dbReference>
<evidence type="ECO:0000313" key="6">
    <source>
        <dbReference type="EMBL" id="EFL44288.1"/>
    </source>
</evidence>
<dbReference type="Proteomes" id="UP000004431">
    <property type="component" value="Unassembled WGS sequence"/>
</dbReference>
<dbReference type="PROSITE" id="PS00211">
    <property type="entry name" value="ABC_TRANSPORTER_1"/>
    <property type="match status" value="1"/>
</dbReference>
<feature type="domain" description="ABC transporter" evidence="5">
    <location>
        <begin position="41"/>
        <end position="280"/>
    </location>
</feature>
<name>A0ABN0B0F0_9ACTN</name>
<organism evidence="6 7">
    <name type="scientific">Fannyhessea vaginae PB189-T1-4</name>
    <dbReference type="NCBI Taxonomy" id="866774"/>
    <lineage>
        <taxon>Bacteria</taxon>
        <taxon>Bacillati</taxon>
        <taxon>Actinomycetota</taxon>
        <taxon>Coriobacteriia</taxon>
        <taxon>Coriobacteriales</taxon>
        <taxon>Atopobiaceae</taxon>
        <taxon>Fannyhessea</taxon>
    </lineage>
</organism>
<reference evidence="6 7" key="1">
    <citation type="submission" date="2010-08" db="EMBL/GenBank/DDBJ databases">
        <authorList>
            <person name="Durkin A.S."/>
            <person name="Madupu R."/>
            <person name="Torralba M."/>
            <person name="Gillis M."/>
            <person name="Methe B."/>
            <person name="Sutton G."/>
            <person name="Nelson K.E."/>
        </authorList>
    </citation>
    <scope>NUCLEOTIDE SEQUENCE [LARGE SCALE GENOMIC DNA]</scope>
    <source>
        <strain evidence="6 7">PB189-T1-4</strain>
    </source>
</reference>
<feature type="compositionally biased region" description="Low complexity" evidence="4">
    <location>
        <begin position="12"/>
        <end position="21"/>
    </location>
</feature>
<dbReference type="PROSITE" id="PS50893">
    <property type="entry name" value="ABC_TRANSPORTER_2"/>
    <property type="match status" value="1"/>
</dbReference>
<dbReference type="PANTHER" id="PTHR24220:SF86">
    <property type="entry name" value="ABC TRANSPORTER ABCH.1"/>
    <property type="match status" value="1"/>
</dbReference>
<dbReference type="Pfam" id="PF00005">
    <property type="entry name" value="ABC_tran"/>
    <property type="match status" value="1"/>
</dbReference>
<dbReference type="InterPro" id="IPR017871">
    <property type="entry name" value="ABC_transporter-like_CS"/>
</dbReference>
<evidence type="ECO:0000256" key="4">
    <source>
        <dbReference type="SAM" id="MobiDB-lite"/>
    </source>
</evidence>
<dbReference type="InterPro" id="IPR003593">
    <property type="entry name" value="AAA+_ATPase"/>
</dbReference>
<accession>A0ABN0B0F0</accession>
<comment type="caution">
    <text evidence="6">The sequence shown here is derived from an EMBL/GenBank/DDBJ whole genome shotgun (WGS) entry which is preliminary data.</text>
</comment>
<protein>
    <submittedName>
        <fullName evidence="6">ABC transporter, ATP-binding protein</fullName>
    </submittedName>
</protein>
<dbReference type="InterPro" id="IPR017911">
    <property type="entry name" value="MacB-like_ATP-bd"/>
</dbReference>
<keyword evidence="2" id="KW-0547">Nucleotide-binding</keyword>
<dbReference type="CDD" id="cd03255">
    <property type="entry name" value="ABC_MJ0796_LolCDE_FtsE"/>
    <property type="match status" value="1"/>
</dbReference>
<evidence type="ECO:0000256" key="3">
    <source>
        <dbReference type="ARBA" id="ARBA00022840"/>
    </source>
</evidence>
<dbReference type="SUPFAM" id="SSF52540">
    <property type="entry name" value="P-loop containing nucleoside triphosphate hydrolases"/>
    <property type="match status" value="1"/>
</dbReference>